<dbReference type="Pfam" id="PF09388">
    <property type="entry name" value="SpoOE-like"/>
    <property type="match status" value="1"/>
</dbReference>
<evidence type="ECO:0000313" key="2">
    <source>
        <dbReference type="Proteomes" id="UP000248066"/>
    </source>
</evidence>
<accession>A0A2W0HBC6</accession>
<protein>
    <recommendedName>
        <fullName evidence="3">Aspartyl-phosphate phosphatase Spo0E family protein</fullName>
    </recommendedName>
</protein>
<evidence type="ECO:0000313" key="1">
    <source>
        <dbReference type="EMBL" id="PYZ99174.1"/>
    </source>
</evidence>
<dbReference type="InterPro" id="IPR037208">
    <property type="entry name" value="Spo0E-like_sf"/>
</dbReference>
<name>A0A2W0HBC6_9BACI</name>
<dbReference type="GO" id="GO:0043937">
    <property type="term" value="P:regulation of sporulation"/>
    <property type="evidence" value="ECO:0007669"/>
    <property type="project" value="InterPro"/>
</dbReference>
<organism evidence="1 2">
    <name type="scientific">Alteribacter lacisalsi</name>
    <dbReference type="NCBI Taxonomy" id="2045244"/>
    <lineage>
        <taxon>Bacteria</taxon>
        <taxon>Bacillati</taxon>
        <taxon>Bacillota</taxon>
        <taxon>Bacilli</taxon>
        <taxon>Bacillales</taxon>
        <taxon>Bacillaceae</taxon>
        <taxon>Alteribacter</taxon>
    </lineage>
</organism>
<dbReference type="InterPro" id="IPR018540">
    <property type="entry name" value="Spo0E-like"/>
</dbReference>
<evidence type="ECO:0008006" key="3">
    <source>
        <dbReference type="Google" id="ProtNLM"/>
    </source>
</evidence>
<reference evidence="1 2" key="1">
    <citation type="submission" date="2017-10" db="EMBL/GenBank/DDBJ databases">
        <title>Bacillus sp. nov., a halophilic bacterium isolated from a Yangshapao Lake.</title>
        <authorList>
            <person name="Wang H."/>
        </authorList>
    </citation>
    <scope>NUCLEOTIDE SEQUENCE [LARGE SCALE GENOMIC DNA]</scope>
    <source>
        <strain evidence="1 2">YSP-3</strain>
    </source>
</reference>
<dbReference type="GO" id="GO:0046983">
    <property type="term" value="F:protein dimerization activity"/>
    <property type="evidence" value="ECO:0007669"/>
    <property type="project" value="InterPro"/>
</dbReference>
<dbReference type="SUPFAM" id="SSF140500">
    <property type="entry name" value="BAS1536-like"/>
    <property type="match status" value="1"/>
</dbReference>
<keyword evidence="2" id="KW-1185">Reference proteome</keyword>
<gene>
    <name evidence="1" type="ORF">CR205_07060</name>
</gene>
<dbReference type="EMBL" id="PDOF01000001">
    <property type="protein sequence ID" value="PYZ99174.1"/>
    <property type="molecule type" value="Genomic_DNA"/>
</dbReference>
<proteinExistence type="predicted"/>
<comment type="caution">
    <text evidence="1">The sequence shown here is derived from an EMBL/GenBank/DDBJ whole genome shotgun (WGS) entry which is preliminary data.</text>
</comment>
<sequence length="62" mass="7186">MTAVHSNTIEEKRKELLHIAQNCGFNAAETLLCSEELDEMIIKFQQQRGVNKPRQEKMAPTW</sequence>
<dbReference type="Proteomes" id="UP000248066">
    <property type="component" value="Unassembled WGS sequence"/>
</dbReference>
<dbReference type="InterPro" id="IPR036638">
    <property type="entry name" value="HLH_DNA-bd_sf"/>
</dbReference>
<dbReference type="AlphaFoldDB" id="A0A2W0HBC6"/>
<dbReference type="Gene3D" id="4.10.280.10">
    <property type="entry name" value="Helix-loop-helix DNA-binding domain"/>
    <property type="match status" value="1"/>
</dbReference>